<dbReference type="AlphaFoldDB" id="E4XNI5"/>
<reference evidence="1" key="1">
    <citation type="journal article" date="2010" name="Science">
        <title>Plasticity of animal genome architecture unmasked by rapid evolution of a pelagic tunicate.</title>
        <authorList>
            <person name="Denoeud F."/>
            <person name="Henriet S."/>
            <person name="Mungpakdee S."/>
            <person name="Aury J.M."/>
            <person name="Da Silva C."/>
            <person name="Brinkmann H."/>
            <person name="Mikhaleva J."/>
            <person name="Olsen L.C."/>
            <person name="Jubin C."/>
            <person name="Canestro C."/>
            <person name="Bouquet J.M."/>
            <person name="Danks G."/>
            <person name="Poulain J."/>
            <person name="Campsteijn C."/>
            <person name="Adamski M."/>
            <person name="Cross I."/>
            <person name="Yadetie F."/>
            <person name="Muffato M."/>
            <person name="Louis A."/>
            <person name="Butcher S."/>
            <person name="Tsagkogeorga G."/>
            <person name="Konrad A."/>
            <person name="Singh S."/>
            <person name="Jensen M.F."/>
            <person name="Cong E.H."/>
            <person name="Eikeseth-Otteraa H."/>
            <person name="Noel B."/>
            <person name="Anthouard V."/>
            <person name="Porcel B.M."/>
            <person name="Kachouri-Lafond R."/>
            <person name="Nishino A."/>
            <person name="Ugolini M."/>
            <person name="Chourrout P."/>
            <person name="Nishida H."/>
            <person name="Aasland R."/>
            <person name="Huzurbazar S."/>
            <person name="Westhof E."/>
            <person name="Delsuc F."/>
            <person name="Lehrach H."/>
            <person name="Reinhardt R."/>
            <person name="Weissenbach J."/>
            <person name="Roy S.W."/>
            <person name="Artiguenave F."/>
            <person name="Postlethwait J.H."/>
            <person name="Manak J.R."/>
            <person name="Thompson E.M."/>
            <person name="Jaillon O."/>
            <person name="Du Pasquier L."/>
            <person name="Boudinot P."/>
            <person name="Liberles D.A."/>
            <person name="Volff J.N."/>
            <person name="Philippe H."/>
            <person name="Lenhard B."/>
            <person name="Roest Crollius H."/>
            <person name="Wincker P."/>
            <person name="Chourrout D."/>
        </authorList>
    </citation>
    <scope>NUCLEOTIDE SEQUENCE [LARGE SCALE GENOMIC DNA]</scope>
</reference>
<dbReference type="EMBL" id="FN653084">
    <property type="protein sequence ID" value="CBY11423.1"/>
    <property type="molecule type" value="Genomic_DNA"/>
</dbReference>
<dbReference type="GO" id="GO:0003676">
    <property type="term" value="F:nucleic acid binding"/>
    <property type="evidence" value="ECO:0007669"/>
    <property type="project" value="InterPro"/>
</dbReference>
<dbReference type="InterPro" id="IPR036397">
    <property type="entry name" value="RNaseH_sf"/>
</dbReference>
<dbReference type="InParanoid" id="E4XNI5"/>
<evidence type="ECO:0000313" key="2">
    <source>
        <dbReference type="Proteomes" id="UP000001307"/>
    </source>
</evidence>
<name>E4XNI5_OIKDI</name>
<keyword evidence="2" id="KW-1185">Reference proteome</keyword>
<organism evidence="1">
    <name type="scientific">Oikopleura dioica</name>
    <name type="common">Tunicate</name>
    <dbReference type="NCBI Taxonomy" id="34765"/>
    <lineage>
        <taxon>Eukaryota</taxon>
        <taxon>Metazoa</taxon>
        <taxon>Chordata</taxon>
        <taxon>Tunicata</taxon>
        <taxon>Appendicularia</taxon>
        <taxon>Copelata</taxon>
        <taxon>Oikopleuridae</taxon>
        <taxon>Oikopleura</taxon>
    </lineage>
</organism>
<gene>
    <name evidence="1" type="ORF">GSOID_T00015746001</name>
</gene>
<dbReference type="Proteomes" id="UP000001307">
    <property type="component" value="Unassembled WGS sequence"/>
</dbReference>
<accession>E4XNI5</accession>
<proteinExistence type="predicted"/>
<evidence type="ECO:0000313" key="1">
    <source>
        <dbReference type="EMBL" id="CBY11423.1"/>
    </source>
</evidence>
<dbReference type="Gene3D" id="3.30.420.10">
    <property type="entry name" value="Ribonuclease H-like superfamily/Ribonuclease H"/>
    <property type="match status" value="1"/>
</dbReference>
<sequence length="258" mass="30036">MRRASNFFKSYHLHENRLATKDKKELAKKTLHHMKLKEFSKIEEDLFEVPFKPSGTFGLNVGNPKISPNENWNVHDFICENGWAKSQGDHVCYISGRKIETFLSEEPFALVYLGPNFERFLRLPSSEEEEQNAKYATLYAFDLALKVAISQKWITIQLRTDNLAVANLFNYSLPKITENEINDFVKSNNRKSKYEILLETILKQRANIAFNVTYIDPTIRVSKLKRRTVDEGIVKLNRLAEAAQRDLIEKENLFFAEK</sequence>
<protein>
    <submittedName>
        <fullName evidence="1">Uncharacterized protein</fullName>
    </submittedName>
</protein>